<organism evidence="2 3">
    <name type="scientific">Cuscuta australis</name>
    <dbReference type="NCBI Taxonomy" id="267555"/>
    <lineage>
        <taxon>Eukaryota</taxon>
        <taxon>Viridiplantae</taxon>
        <taxon>Streptophyta</taxon>
        <taxon>Embryophyta</taxon>
        <taxon>Tracheophyta</taxon>
        <taxon>Spermatophyta</taxon>
        <taxon>Magnoliopsida</taxon>
        <taxon>eudicotyledons</taxon>
        <taxon>Gunneridae</taxon>
        <taxon>Pentapetalae</taxon>
        <taxon>asterids</taxon>
        <taxon>lamiids</taxon>
        <taxon>Solanales</taxon>
        <taxon>Convolvulaceae</taxon>
        <taxon>Cuscuteae</taxon>
        <taxon>Cuscuta</taxon>
        <taxon>Cuscuta subgen. Grammica</taxon>
        <taxon>Cuscuta sect. Cleistogrammica</taxon>
    </lineage>
</organism>
<protein>
    <submittedName>
        <fullName evidence="2">Uncharacterized protein</fullName>
    </submittedName>
</protein>
<dbReference type="AlphaFoldDB" id="A0A328E7P7"/>
<keyword evidence="1" id="KW-0812">Transmembrane</keyword>
<reference evidence="2 3" key="1">
    <citation type="submission" date="2018-06" db="EMBL/GenBank/DDBJ databases">
        <title>The Genome of Cuscuta australis (Dodder) Provides Insight into the Evolution of Plant Parasitism.</title>
        <authorList>
            <person name="Liu H."/>
        </authorList>
    </citation>
    <scope>NUCLEOTIDE SEQUENCE [LARGE SCALE GENOMIC DNA]</scope>
    <source>
        <strain evidence="3">cv. Yunnan</strain>
        <tissue evidence="2">Vines</tissue>
    </source>
</reference>
<feature type="transmembrane region" description="Helical" evidence="1">
    <location>
        <begin position="52"/>
        <end position="71"/>
    </location>
</feature>
<keyword evidence="3" id="KW-1185">Reference proteome</keyword>
<accession>A0A328E7P7</accession>
<name>A0A328E7P7_9ASTE</name>
<gene>
    <name evidence="2" type="ORF">DM860_004495</name>
</gene>
<dbReference type="Proteomes" id="UP000249390">
    <property type="component" value="Unassembled WGS sequence"/>
</dbReference>
<keyword evidence="1" id="KW-0472">Membrane</keyword>
<comment type="caution">
    <text evidence="2">The sequence shown here is derived from an EMBL/GenBank/DDBJ whole genome shotgun (WGS) entry which is preliminary data.</text>
</comment>
<evidence type="ECO:0000313" key="2">
    <source>
        <dbReference type="EMBL" id="RAL54024.1"/>
    </source>
</evidence>
<sequence>MATTPGFLTNWPWTPLGSFKVCLIVQFILFWVAHSLYSFVTRDEQERDYTNFMIFPFLLFHFFHNQFWINYSRYRIGKGKNRIIDKPIKFDQVDRESN</sequence>
<keyword evidence="1" id="KW-1133">Transmembrane helix</keyword>
<proteinExistence type="predicted"/>
<evidence type="ECO:0000256" key="1">
    <source>
        <dbReference type="SAM" id="Phobius"/>
    </source>
</evidence>
<dbReference type="EMBL" id="NQVE01000015">
    <property type="protein sequence ID" value="RAL54024.1"/>
    <property type="molecule type" value="Genomic_DNA"/>
</dbReference>
<evidence type="ECO:0000313" key="3">
    <source>
        <dbReference type="Proteomes" id="UP000249390"/>
    </source>
</evidence>
<feature type="transmembrane region" description="Helical" evidence="1">
    <location>
        <begin position="21"/>
        <end position="40"/>
    </location>
</feature>